<organism evidence="1 2">
    <name type="scientific">Paramecium primaurelia</name>
    <dbReference type="NCBI Taxonomy" id="5886"/>
    <lineage>
        <taxon>Eukaryota</taxon>
        <taxon>Sar</taxon>
        <taxon>Alveolata</taxon>
        <taxon>Ciliophora</taxon>
        <taxon>Intramacronucleata</taxon>
        <taxon>Oligohymenophorea</taxon>
        <taxon>Peniculida</taxon>
        <taxon>Parameciidae</taxon>
        <taxon>Paramecium</taxon>
    </lineage>
</organism>
<evidence type="ECO:0008006" key="3">
    <source>
        <dbReference type="Google" id="ProtNLM"/>
    </source>
</evidence>
<dbReference type="EMBL" id="CAJJDM010000058">
    <property type="protein sequence ID" value="CAD8076841.1"/>
    <property type="molecule type" value="Genomic_DNA"/>
</dbReference>
<dbReference type="Pfam" id="PF03702">
    <property type="entry name" value="AnmK"/>
    <property type="match status" value="1"/>
</dbReference>
<name>A0A8S1MEN1_PARPR</name>
<dbReference type="PANTHER" id="PTHR30605">
    <property type="entry name" value="ANHYDRO-N-ACETYLMURAMIC ACID KINASE"/>
    <property type="match status" value="1"/>
</dbReference>
<sequence>MDQKIYTIIGVMSGTSLDGIDLALIQFEINNQKWQYKILNAKTYLYEQSWIDLLKNAHTLQQCEIESFNLNYTHYLAQQINKFICKYQDIKIDAICSHGHTIIHKPKDGITIQIGNLPILAQLIKKTVVCDFRVQDVKLGGNGAPLVPIGDRILFHNYYYRINLGGFSNISFERDNITLAYDICPVNTVLNRLAFPKNYDENGDLSKSGNVNINLLDQLNNLEYYKLSHPKSLGVEWVYDCILPLIDSFNLSQQDKLCTFCEHIAYQIGKSIEKKDEQVLFTGGGVQNKYLMERINHYVKNVQILDQQASDFKEALIFGLLGVLRLRNEINVLSSVTGAIHDHSSGFIYKYQDN</sequence>
<dbReference type="InterPro" id="IPR005338">
    <property type="entry name" value="Anhydro_N_Ac-Mur_kinase"/>
</dbReference>
<dbReference type="GO" id="GO:0009254">
    <property type="term" value="P:peptidoglycan turnover"/>
    <property type="evidence" value="ECO:0007669"/>
    <property type="project" value="InterPro"/>
</dbReference>
<dbReference type="GO" id="GO:0016773">
    <property type="term" value="F:phosphotransferase activity, alcohol group as acceptor"/>
    <property type="evidence" value="ECO:0007669"/>
    <property type="project" value="InterPro"/>
</dbReference>
<reference evidence="1" key="1">
    <citation type="submission" date="2021-01" db="EMBL/GenBank/DDBJ databases">
        <authorList>
            <consortium name="Genoscope - CEA"/>
            <person name="William W."/>
        </authorList>
    </citation>
    <scope>NUCLEOTIDE SEQUENCE</scope>
</reference>
<evidence type="ECO:0000313" key="1">
    <source>
        <dbReference type="EMBL" id="CAD8076841.1"/>
    </source>
</evidence>
<dbReference type="GO" id="GO:0006040">
    <property type="term" value="P:amino sugar metabolic process"/>
    <property type="evidence" value="ECO:0007669"/>
    <property type="project" value="InterPro"/>
</dbReference>
<dbReference type="AlphaFoldDB" id="A0A8S1MEN1"/>
<accession>A0A8S1MEN1</accession>
<dbReference type="GO" id="GO:0005524">
    <property type="term" value="F:ATP binding"/>
    <property type="evidence" value="ECO:0007669"/>
    <property type="project" value="InterPro"/>
</dbReference>
<keyword evidence="2" id="KW-1185">Reference proteome</keyword>
<dbReference type="NCBIfam" id="NF007144">
    <property type="entry name" value="PRK09585.2-3"/>
    <property type="match status" value="1"/>
</dbReference>
<proteinExistence type="predicted"/>
<dbReference type="OMA" id="TGPGNMV"/>
<evidence type="ECO:0000313" key="2">
    <source>
        <dbReference type="Proteomes" id="UP000688137"/>
    </source>
</evidence>
<protein>
    <recommendedName>
        <fullName evidence="3">Anhydro-N-acetylmuramic acid kinase</fullName>
    </recommendedName>
</protein>
<dbReference type="PANTHER" id="PTHR30605:SF0">
    <property type="entry name" value="ANHYDRO-N-ACETYLMURAMIC ACID KINASE"/>
    <property type="match status" value="1"/>
</dbReference>
<comment type="caution">
    <text evidence="1">The sequence shown here is derived from an EMBL/GenBank/DDBJ whole genome shotgun (WGS) entry which is preliminary data.</text>
</comment>
<gene>
    <name evidence="1" type="ORF">PPRIM_AZ9-3.1.T0570083</name>
</gene>
<dbReference type="Proteomes" id="UP000688137">
    <property type="component" value="Unassembled WGS sequence"/>
</dbReference>